<reference evidence="1 2" key="1">
    <citation type="submission" date="2021-12" db="EMBL/GenBank/DDBJ databases">
        <title>Identification and characterization of A. suis stains in western Canada.</title>
        <authorList>
            <person name="Kulathunga D.G.R.S."/>
            <person name="De Oliveira Costa M."/>
        </authorList>
    </citation>
    <scope>NUCLEOTIDE SEQUENCE [LARGE SCALE GENOMIC DNA]</scope>
    <source>
        <strain evidence="1 2">18_292</strain>
    </source>
</reference>
<evidence type="ECO:0000313" key="1">
    <source>
        <dbReference type="EMBL" id="MCQ9630850.1"/>
    </source>
</evidence>
<evidence type="ECO:0000313" key="2">
    <source>
        <dbReference type="Proteomes" id="UP001206331"/>
    </source>
</evidence>
<dbReference type="EMBL" id="JAJUPA010000015">
    <property type="protein sequence ID" value="MCQ9630850.1"/>
    <property type="molecule type" value="Genomic_DNA"/>
</dbReference>
<name>A0ABT1WYR8_ACTSU</name>
<dbReference type="RefSeq" id="WP_014992031.1">
    <property type="nucleotide sequence ID" value="NZ_JAJUOY010000016.1"/>
</dbReference>
<comment type="caution">
    <text evidence="1">The sequence shown here is derived from an EMBL/GenBank/DDBJ whole genome shotgun (WGS) entry which is preliminary data.</text>
</comment>
<proteinExistence type="predicted"/>
<sequence>MIFGNPGVYDEEGNFSNFAIQVDKLVGEFSSLNLILDMKLYPSYLAYNMNSCLLGGVDWNNDIFNREDEFLYNLPDRELMIELIKQSFLSLFGIEKAIEKGIIDYELIKNDESILFDYIDDIVSNERLLETRNNLWDIDDFEYFGKGVYPFIVNFNGFTKIVLVNKTMNIDELGELSRFFNKDMTLKKNLQFFDEGYWHVDVSILKTSEFKKIILGVNKFLSE</sequence>
<gene>
    <name evidence="1" type="ORF">LZL92_11250</name>
</gene>
<dbReference type="GeneID" id="34292376"/>
<keyword evidence="2" id="KW-1185">Reference proteome</keyword>
<protein>
    <submittedName>
        <fullName evidence="1">Uncharacterized protein</fullName>
    </submittedName>
</protein>
<dbReference type="Proteomes" id="UP001206331">
    <property type="component" value="Unassembled WGS sequence"/>
</dbReference>
<accession>A0ABT1WYR8</accession>
<organism evidence="1 2">
    <name type="scientific">Actinobacillus suis</name>
    <dbReference type="NCBI Taxonomy" id="716"/>
    <lineage>
        <taxon>Bacteria</taxon>
        <taxon>Pseudomonadati</taxon>
        <taxon>Pseudomonadota</taxon>
        <taxon>Gammaproteobacteria</taxon>
        <taxon>Pasteurellales</taxon>
        <taxon>Pasteurellaceae</taxon>
        <taxon>Actinobacillus</taxon>
    </lineage>
</organism>